<evidence type="ECO:0000259" key="4">
    <source>
        <dbReference type="Pfam" id="PF00849"/>
    </source>
</evidence>
<dbReference type="InterPro" id="IPR006145">
    <property type="entry name" value="PsdUridine_synth_RsuA/RluA"/>
</dbReference>
<dbReference type="PANTHER" id="PTHR21600:SF35">
    <property type="entry name" value="PSEUDOURIDINE SYNTHASE"/>
    <property type="match status" value="1"/>
</dbReference>
<proteinExistence type="predicted"/>
<evidence type="ECO:0000313" key="6">
    <source>
        <dbReference type="Proteomes" id="UP000481852"/>
    </source>
</evidence>
<dbReference type="PANTHER" id="PTHR21600">
    <property type="entry name" value="MITOCHONDRIAL RNA PSEUDOURIDINE SYNTHASE"/>
    <property type="match status" value="1"/>
</dbReference>
<dbReference type="GO" id="GO:0009982">
    <property type="term" value="F:pseudouridine synthase activity"/>
    <property type="evidence" value="ECO:0007669"/>
    <property type="project" value="InterPro"/>
</dbReference>
<accession>A0A6L5X9J4</accession>
<dbReference type="Pfam" id="PF00849">
    <property type="entry name" value="PseudoU_synth_2"/>
    <property type="match status" value="1"/>
</dbReference>
<evidence type="ECO:0000256" key="3">
    <source>
        <dbReference type="ARBA" id="ARBA00033164"/>
    </source>
</evidence>
<dbReference type="InterPro" id="IPR020103">
    <property type="entry name" value="PsdUridine_synth_cat_dom_sf"/>
</dbReference>
<reference evidence="5 6" key="1">
    <citation type="submission" date="2019-08" db="EMBL/GenBank/DDBJ databases">
        <title>In-depth cultivation of the pig gut microbiome towards novel bacterial diversity and tailored functional studies.</title>
        <authorList>
            <person name="Wylensek D."/>
            <person name="Hitch T.C.A."/>
            <person name="Clavel T."/>
        </authorList>
    </citation>
    <scope>NUCLEOTIDE SEQUENCE [LARGE SCALE GENOMIC DNA]</scope>
    <source>
        <strain evidence="5 6">Oil+RF-744-WCA-WT-11</strain>
    </source>
</reference>
<name>A0A6L5X9J4_9FIRM</name>
<dbReference type="InterPro" id="IPR050188">
    <property type="entry name" value="RluA_PseudoU_synthase"/>
</dbReference>
<dbReference type="Gene3D" id="3.30.2350.10">
    <property type="entry name" value="Pseudouridine synthase"/>
    <property type="match status" value="1"/>
</dbReference>
<gene>
    <name evidence="5" type="ORF">FYJ35_08920</name>
</gene>
<dbReference type="SUPFAM" id="SSF55120">
    <property type="entry name" value="Pseudouridine synthase"/>
    <property type="match status" value="1"/>
</dbReference>
<dbReference type="GO" id="GO:0003723">
    <property type="term" value="F:RNA binding"/>
    <property type="evidence" value="ECO:0007669"/>
    <property type="project" value="InterPro"/>
</dbReference>
<dbReference type="RefSeq" id="WP_154525717.1">
    <property type="nucleotide sequence ID" value="NZ_JAXEDB010000151.1"/>
</dbReference>
<feature type="domain" description="Pseudouridine synthase RsuA/RluA-like" evidence="4">
    <location>
        <begin position="96"/>
        <end position="272"/>
    </location>
</feature>
<dbReference type="InterPro" id="IPR006224">
    <property type="entry name" value="PsdUridine_synth_RluA-like_CS"/>
</dbReference>
<comment type="catalytic activity">
    <reaction evidence="1">
        <text>a uridine in RNA = a pseudouridine in RNA</text>
        <dbReference type="Rhea" id="RHEA:48348"/>
        <dbReference type="Rhea" id="RHEA-COMP:12068"/>
        <dbReference type="Rhea" id="RHEA-COMP:12069"/>
        <dbReference type="ChEBI" id="CHEBI:65314"/>
        <dbReference type="ChEBI" id="CHEBI:65315"/>
    </reaction>
</comment>
<keyword evidence="6" id="KW-1185">Reference proteome</keyword>
<dbReference type="CDD" id="cd02869">
    <property type="entry name" value="PseudoU_synth_RluA_like"/>
    <property type="match status" value="1"/>
</dbReference>
<dbReference type="AlphaFoldDB" id="A0A6L5X9J4"/>
<evidence type="ECO:0000256" key="2">
    <source>
        <dbReference type="ARBA" id="ARBA00031870"/>
    </source>
</evidence>
<dbReference type="PROSITE" id="PS01129">
    <property type="entry name" value="PSI_RLU"/>
    <property type="match status" value="1"/>
</dbReference>
<protein>
    <recommendedName>
        <fullName evidence="2">RNA pseudouridylate synthase</fullName>
    </recommendedName>
    <alternativeName>
        <fullName evidence="3">RNA-uridine isomerase</fullName>
    </alternativeName>
</protein>
<comment type="caution">
    <text evidence="5">The sequence shown here is derived from an EMBL/GenBank/DDBJ whole genome shotgun (WGS) entry which is preliminary data.</text>
</comment>
<dbReference type="GO" id="GO:0140098">
    <property type="term" value="F:catalytic activity, acting on RNA"/>
    <property type="evidence" value="ECO:0007669"/>
    <property type="project" value="UniProtKB-ARBA"/>
</dbReference>
<evidence type="ECO:0000313" key="5">
    <source>
        <dbReference type="EMBL" id="MSS15152.1"/>
    </source>
</evidence>
<sequence length="332" mass="37483">MRREIIYHISTQPLTLGRPATASEYLRSLGYSRHLMTYLRHHSHTLFVNGVDTFTNHPLKTGDELRILFSDEDVSESGLHIVPNHMKLDIVYEDEDILVVNKPPYLPVQPSLGHREWTLGNGVTAYYEEQGLSFIYRCINRLDKNTSGLVLIAKNMASAAILYDAMKRREIHREYFSIVHGRLSDSICVTPPSPADNDQIAPSVWPEFPGIIALPIARIPGSTIMRMISLSGGKRAVTHFRAVQYDAETDTTALRIRLETGRTHQIRVHMAAIGHPVAGDGMYGTADGLIGRQALHSRVLEFCHPITRQKLHFECPIPEDMRRLRASFSLQV</sequence>
<dbReference type="GO" id="GO:0000455">
    <property type="term" value="P:enzyme-directed rRNA pseudouridine synthesis"/>
    <property type="evidence" value="ECO:0007669"/>
    <property type="project" value="TreeGrafter"/>
</dbReference>
<organism evidence="5 6">
    <name type="scientific">Porcincola intestinalis</name>
    <dbReference type="NCBI Taxonomy" id="2606632"/>
    <lineage>
        <taxon>Bacteria</taxon>
        <taxon>Bacillati</taxon>
        <taxon>Bacillota</taxon>
        <taxon>Clostridia</taxon>
        <taxon>Lachnospirales</taxon>
        <taxon>Lachnospiraceae</taxon>
        <taxon>Porcincola</taxon>
    </lineage>
</organism>
<dbReference type="Proteomes" id="UP000481852">
    <property type="component" value="Unassembled WGS sequence"/>
</dbReference>
<evidence type="ECO:0000256" key="1">
    <source>
        <dbReference type="ARBA" id="ARBA00000073"/>
    </source>
</evidence>
<dbReference type="EMBL" id="VULZ01000009">
    <property type="protein sequence ID" value="MSS15152.1"/>
    <property type="molecule type" value="Genomic_DNA"/>
</dbReference>